<dbReference type="AlphaFoldDB" id="A0AAD4KBQ3"/>
<feature type="region of interest" description="Disordered" evidence="3">
    <location>
        <begin position="539"/>
        <end position="569"/>
    </location>
</feature>
<feature type="compositionally biased region" description="Acidic residues" evidence="3">
    <location>
        <begin position="372"/>
        <end position="381"/>
    </location>
</feature>
<reference evidence="5" key="1">
    <citation type="journal article" date="2021" name="Mol. Ecol. Resour.">
        <title>Phylogenomic analyses of the genus Drosophila reveals genomic signals of climate adaptation.</title>
        <authorList>
            <person name="Li F."/>
            <person name="Rane R.V."/>
            <person name="Luria V."/>
            <person name="Xiong Z."/>
            <person name="Chen J."/>
            <person name="Li Z."/>
            <person name="Catullo R.A."/>
            <person name="Griffin P.C."/>
            <person name="Schiffer M."/>
            <person name="Pearce S."/>
            <person name="Lee S.F."/>
            <person name="McElroy K."/>
            <person name="Stocker A."/>
            <person name="Shirriffs J."/>
            <person name="Cockerell F."/>
            <person name="Coppin C."/>
            <person name="Sgro C.M."/>
            <person name="Karger A."/>
            <person name="Cain J.W."/>
            <person name="Weber J.A."/>
            <person name="Santpere G."/>
            <person name="Kirschner M.W."/>
            <person name="Hoffmann A.A."/>
            <person name="Oakeshott J.G."/>
            <person name="Zhang G."/>
        </authorList>
    </citation>
    <scope>NUCLEOTIDE SEQUENCE</scope>
    <source>
        <strain evidence="5">BGI-SZ-2011g</strain>
    </source>
</reference>
<dbReference type="InterPro" id="IPR011598">
    <property type="entry name" value="bHLH_dom"/>
</dbReference>
<keyword evidence="1" id="KW-0238">DNA-binding</keyword>
<feature type="region of interest" description="Disordered" evidence="3">
    <location>
        <begin position="1"/>
        <end position="20"/>
    </location>
</feature>
<proteinExistence type="predicted"/>
<protein>
    <recommendedName>
        <fullName evidence="4">BHLH domain-containing protein</fullName>
    </recommendedName>
</protein>
<comment type="caution">
    <text evidence="5">The sequence shown here is derived from an EMBL/GenBank/DDBJ whole genome shotgun (WGS) entry which is preliminary data.</text>
</comment>
<evidence type="ECO:0000256" key="1">
    <source>
        <dbReference type="ARBA" id="ARBA00023125"/>
    </source>
</evidence>
<dbReference type="PROSITE" id="PS50888">
    <property type="entry name" value="BHLH"/>
    <property type="match status" value="1"/>
</dbReference>
<feature type="coiled-coil region" evidence="2">
    <location>
        <begin position="693"/>
        <end position="720"/>
    </location>
</feature>
<dbReference type="EMBL" id="JAJJHW010000095">
    <property type="protein sequence ID" value="KAH8387684.1"/>
    <property type="molecule type" value="Genomic_DNA"/>
</dbReference>
<dbReference type="PANTHER" id="PTHR45851">
    <property type="entry name" value="MYC PROTO-ONCOGENE"/>
    <property type="match status" value="1"/>
</dbReference>
<name>A0AAD4KBQ3_9MUSC</name>
<evidence type="ECO:0000313" key="6">
    <source>
        <dbReference type="Proteomes" id="UP001200034"/>
    </source>
</evidence>
<dbReference type="GO" id="GO:0046983">
    <property type="term" value="F:protein dimerization activity"/>
    <property type="evidence" value="ECO:0007669"/>
    <property type="project" value="InterPro"/>
</dbReference>
<feature type="non-terminal residue" evidence="5">
    <location>
        <position position="739"/>
    </location>
</feature>
<evidence type="ECO:0000313" key="5">
    <source>
        <dbReference type="EMBL" id="KAH8387684.1"/>
    </source>
</evidence>
<feature type="region of interest" description="Disordered" evidence="3">
    <location>
        <begin position="347"/>
        <end position="388"/>
    </location>
</feature>
<feature type="region of interest" description="Disordered" evidence="3">
    <location>
        <begin position="410"/>
        <end position="494"/>
    </location>
</feature>
<feature type="region of interest" description="Disordered" evidence="3">
    <location>
        <begin position="56"/>
        <end position="154"/>
    </location>
</feature>
<feature type="compositionally biased region" description="Polar residues" evidence="3">
    <location>
        <begin position="468"/>
        <end position="494"/>
    </location>
</feature>
<gene>
    <name evidence="5" type="ORF">KR093_008796</name>
</gene>
<feature type="domain" description="BHLH" evidence="4">
    <location>
        <begin position="651"/>
        <end position="703"/>
    </location>
</feature>
<keyword evidence="2" id="KW-0175">Coiled coil</keyword>
<dbReference type="InterPro" id="IPR036638">
    <property type="entry name" value="HLH_DNA-bd_sf"/>
</dbReference>
<dbReference type="GO" id="GO:0003677">
    <property type="term" value="F:DNA binding"/>
    <property type="evidence" value="ECO:0007669"/>
    <property type="project" value="UniProtKB-KW"/>
</dbReference>
<sequence length="739" mass="78840">SIQGDVAKIAANGSWSQDDNNEIIDIKPDIRNGDCMWSSFGSANLCNSNNNGHSSGNNNNHSGSGSSYHNNSNSAASSYSESSAVPPGIVSGSSTMLAKHEMDDDEDDDVVEHPHDNDDDECCEDNDDDEEENMAEKCNSNSNGNNRSSSSNKLTTFATSPIIPIKRPNKQQQCNSAMRYTTTSAGNRYNHSAEQDIPPGTSLLRKSNPANAGAMKHYNKEQPLSSRRGNKQTLVNVVMANVPLADMPLAGSSNNNNNNNRSFAQQEDAAMGSGFRHTVDLAACLTGSNNISLASSSDVNNHIINHITRELQNGKLRFDPYHSNYKPEISEVIDVIKQEVSADANAAAGATTTGTTTTATTTMSPPASNSDCDSDDGDGDGDGSMVGSNSAAASYMRHISDHSYTRSDMEAALETPSDTDDEIDVVSLPDNKLPTNPSDRDRRALQTQVAHKMSTLPARGRYELPYTPASSSPVKSEANSRFPSPSSTPYQSSGAAVSTVYSPLLLRNSNSSCNSSSSGSDCATSASALLWGEGALNGASSGGGNNKSSRKRHQDTCRSSAYAKQLQTSKKSRAKLANGVLSTAGHLKQPTLGAIGSNNSSSSLGLGLGSSSSSSVSVSSSSSSSGSGSGSNVNFSIMKRQFSLDEADTIEKRNLHNDMERQRRIGLKNLFEALKKQIPNIRDKERAPKVNILREAAKLCEQLTSEERELSLKRQLLKAKLKQRQELLARLRLSANAAE</sequence>
<dbReference type="SMART" id="SM00353">
    <property type="entry name" value="HLH"/>
    <property type="match status" value="1"/>
</dbReference>
<dbReference type="SUPFAM" id="SSF47459">
    <property type="entry name" value="HLH, helix-loop-helix DNA-binding domain"/>
    <property type="match status" value="1"/>
</dbReference>
<dbReference type="Pfam" id="PF00010">
    <property type="entry name" value="HLH"/>
    <property type="match status" value="1"/>
</dbReference>
<feature type="compositionally biased region" description="Low complexity" evidence="3">
    <location>
        <begin position="347"/>
        <end position="362"/>
    </location>
</feature>
<dbReference type="Gene3D" id="4.10.280.10">
    <property type="entry name" value="Helix-loop-helix DNA-binding domain"/>
    <property type="match status" value="1"/>
</dbReference>
<organism evidence="5 6">
    <name type="scientific">Drosophila rubida</name>
    <dbReference type="NCBI Taxonomy" id="30044"/>
    <lineage>
        <taxon>Eukaryota</taxon>
        <taxon>Metazoa</taxon>
        <taxon>Ecdysozoa</taxon>
        <taxon>Arthropoda</taxon>
        <taxon>Hexapoda</taxon>
        <taxon>Insecta</taxon>
        <taxon>Pterygota</taxon>
        <taxon>Neoptera</taxon>
        <taxon>Endopterygota</taxon>
        <taxon>Diptera</taxon>
        <taxon>Brachycera</taxon>
        <taxon>Muscomorpha</taxon>
        <taxon>Ephydroidea</taxon>
        <taxon>Drosophilidae</taxon>
        <taxon>Drosophila</taxon>
    </lineage>
</organism>
<feature type="compositionally biased region" description="Low complexity" evidence="3">
    <location>
        <begin position="139"/>
        <end position="152"/>
    </location>
</feature>
<accession>A0AAD4KBQ3</accession>
<evidence type="ECO:0000256" key="2">
    <source>
        <dbReference type="SAM" id="Coils"/>
    </source>
</evidence>
<feature type="compositionally biased region" description="Low complexity" evidence="3">
    <location>
        <begin position="56"/>
        <end position="84"/>
    </location>
</feature>
<feature type="compositionally biased region" description="Acidic residues" evidence="3">
    <location>
        <begin position="117"/>
        <end position="133"/>
    </location>
</feature>
<keyword evidence="6" id="KW-1185">Reference proteome</keyword>
<dbReference type="Proteomes" id="UP001200034">
    <property type="component" value="Unassembled WGS sequence"/>
</dbReference>
<evidence type="ECO:0000259" key="4">
    <source>
        <dbReference type="PROSITE" id="PS50888"/>
    </source>
</evidence>
<evidence type="ECO:0000256" key="3">
    <source>
        <dbReference type="SAM" id="MobiDB-lite"/>
    </source>
</evidence>
<dbReference type="CDD" id="cd11400">
    <property type="entry name" value="bHLHzip_Myc"/>
    <property type="match status" value="1"/>
</dbReference>
<dbReference type="FunFam" id="4.10.280.10:FF:000019">
    <property type="entry name" value="Myc proto-oncogene protein"/>
    <property type="match status" value="1"/>
</dbReference>
<dbReference type="InterPro" id="IPR050433">
    <property type="entry name" value="Myc_transcription_factors"/>
</dbReference>